<keyword evidence="1" id="KW-1133">Transmembrane helix</keyword>
<comment type="caution">
    <text evidence="2">The sequence shown here is derived from an EMBL/GenBank/DDBJ whole genome shotgun (WGS) entry which is preliminary data.</text>
</comment>
<protein>
    <recommendedName>
        <fullName evidence="4">Glycosyltransferase RgtA/B/C/D-like domain-containing protein</fullName>
    </recommendedName>
</protein>
<feature type="transmembrane region" description="Helical" evidence="1">
    <location>
        <begin position="275"/>
        <end position="293"/>
    </location>
</feature>
<keyword evidence="1" id="KW-0472">Membrane</keyword>
<dbReference type="Proteomes" id="UP000178372">
    <property type="component" value="Unassembled WGS sequence"/>
</dbReference>
<sequence>MNKALKWLIFFFIGINLIFSAWSYLHQDIFYQTDNARDFLIMDEIADKKMVLIGPRADKKGVFHGILWHYLNMPAYIIGKGNPIATGWFWFLLTVGLISSIYFVVKKLFDETSALIALVLSSAYLVPYVQGFYHGSGALLSLPLYFYFFVKYFQTKQWKFLIGHLFMLGAIVQFQLAIGGPLLILSTLASLFVIIKNKKFLHLLCFGTLLIFASSFLLIDIRHDFLQTKSIIKYVQGERDQFPMPFSESVKNRIENITTRGFNLFRNSSSDLNNMNLLIFALFVFSFVVILKSKSKYRHIYIIFLYFHIGYYFLTLIHRGLMLELWWFPMTLLPLMMFSTFHKFVPKHLYFVLLGILLVLMTSQNISHANDLSKEIGNNTRSWKFHLNNMKQIFSDAPEESGIFIYSPDIYGYQDKYALSYVSRVSEKKIYKFEKKPTTYILMESPPKERIDLVPTWWIENKLHIKSQPEEIIKLSGGYEIRKYELIKEDLEIPSEITTADWLYFR</sequence>
<accession>A0A1F7GB46</accession>
<name>A0A1F7GB46_9BACT</name>
<evidence type="ECO:0000313" key="2">
    <source>
        <dbReference type="EMBL" id="OGK16141.1"/>
    </source>
</evidence>
<evidence type="ECO:0000256" key="1">
    <source>
        <dbReference type="SAM" id="Phobius"/>
    </source>
</evidence>
<feature type="transmembrane region" description="Helical" evidence="1">
    <location>
        <begin position="88"/>
        <end position="105"/>
    </location>
</feature>
<feature type="transmembrane region" description="Helical" evidence="1">
    <location>
        <begin position="165"/>
        <end position="194"/>
    </location>
</feature>
<dbReference type="AlphaFoldDB" id="A0A1F7GB46"/>
<feature type="transmembrane region" description="Helical" evidence="1">
    <location>
        <begin position="7"/>
        <end position="25"/>
    </location>
</feature>
<feature type="transmembrane region" description="Helical" evidence="1">
    <location>
        <begin position="348"/>
        <end position="366"/>
    </location>
</feature>
<gene>
    <name evidence="2" type="ORF">A2690_01745</name>
</gene>
<proteinExistence type="predicted"/>
<feature type="transmembrane region" description="Helical" evidence="1">
    <location>
        <begin position="299"/>
        <end position="318"/>
    </location>
</feature>
<feature type="transmembrane region" description="Helical" evidence="1">
    <location>
        <begin position="200"/>
        <end position="219"/>
    </location>
</feature>
<evidence type="ECO:0000313" key="3">
    <source>
        <dbReference type="Proteomes" id="UP000178372"/>
    </source>
</evidence>
<organism evidence="2 3">
    <name type="scientific">Candidatus Roizmanbacteria bacterium RIFCSPHIGHO2_01_FULL_39_12b</name>
    <dbReference type="NCBI Taxonomy" id="1802030"/>
    <lineage>
        <taxon>Bacteria</taxon>
        <taxon>Candidatus Roizmaniibacteriota</taxon>
    </lineage>
</organism>
<reference evidence="2 3" key="1">
    <citation type="journal article" date="2016" name="Nat. Commun.">
        <title>Thousands of microbial genomes shed light on interconnected biogeochemical processes in an aquifer system.</title>
        <authorList>
            <person name="Anantharaman K."/>
            <person name="Brown C.T."/>
            <person name="Hug L.A."/>
            <person name="Sharon I."/>
            <person name="Castelle C.J."/>
            <person name="Probst A.J."/>
            <person name="Thomas B.C."/>
            <person name="Singh A."/>
            <person name="Wilkins M.J."/>
            <person name="Karaoz U."/>
            <person name="Brodie E.L."/>
            <person name="Williams K.H."/>
            <person name="Hubbard S.S."/>
            <person name="Banfield J.F."/>
        </authorList>
    </citation>
    <scope>NUCLEOTIDE SEQUENCE [LARGE SCALE GENOMIC DNA]</scope>
</reference>
<keyword evidence="1" id="KW-0812">Transmembrane</keyword>
<dbReference type="EMBL" id="MFZF01000020">
    <property type="protein sequence ID" value="OGK16141.1"/>
    <property type="molecule type" value="Genomic_DNA"/>
</dbReference>
<evidence type="ECO:0008006" key="4">
    <source>
        <dbReference type="Google" id="ProtNLM"/>
    </source>
</evidence>
<feature type="transmembrane region" description="Helical" evidence="1">
    <location>
        <begin position="112"/>
        <end position="129"/>
    </location>
</feature>